<dbReference type="EMBL" id="CAJPDQ010000036">
    <property type="protein sequence ID" value="CAF9930784.1"/>
    <property type="molecule type" value="Genomic_DNA"/>
</dbReference>
<evidence type="ECO:0000256" key="1">
    <source>
        <dbReference type="ARBA" id="ARBA00009219"/>
    </source>
</evidence>
<evidence type="ECO:0000313" key="4">
    <source>
        <dbReference type="EMBL" id="CAF9930784.1"/>
    </source>
</evidence>
<comment type="similarity">
    <text evidence="1">Belongs to the 3-beta-HSD family.</text>
</comment>
<reference evidence="4" key="1">
    <citation type="submission" date="2021-03" db="EMBL/GenBank/DDBJ databases">
        <authorList>
            <person name="Tagirdzhanova G."/>
        </authorList>
    </citation>
    <scope>NUCLEOTIDE SEQUENCE</scope>
</reference>
<keyword evidence="2" id="KW-0560">Oxidoreductase</keyword>
<dbReference type="PANTHER" id="PTHR43245">
    <property type="entry name" value="BIFUNCTIONAL POLYMYXIN RESISTANCE PROTEIN ARNA"/>
    <property type="match status" value="1"/>
</dbReference>
<proteinExistence type="inferred from homology"/>
<name>A0A8H3FU76_9LECA</name>
<dbReference type="PANTHER" id="PTHR43245:SF51">
    <property type="entry name" value="SHORT CHAIN DEHYDROGENASE_REDUCTASE FAMILY 42E, MEMBER 2"/>
    <property type="match status" value="1"/>
</dbReference>
<dbReference type="GO" id="GO:0016616">
    <property type="term" value="F:oxidoreductase activity, acting on the CH-OH group of donors, NAD or NADP as acceptor"/>
    <property type="evidence" value="ECO:0007669"/>
    <property type="project" value="InterPro"/>
</dbReference>
<dbReference type="AlphaFoldDB" id="A0A8H3FU76"/>
<feature type="domain" description="3-beta hydroxysteroid dehydrogenase/isomerase" evidence="3">
    <location>
        <begin position="10"/>
        <end position="258"/>
    </location>
</feature>
<dbReference type="Pfam" id="PF01073">
    <property type="entry name" value="3Beta_HSD"/>
    <property type="match status" value="1"/>
</dbReference>
<accession>A0A8H3FU76</accession>
<dbReference type="Gene3D" id="3.40.50.720">
    <property type="entry name" value="NAD(P)-binding Rossmann-like Domain"/>
    <property type="match status" value="1"/>
</dbReference>
<keyword evidence="5" id="KW-1185">Reference proteome</keyword>
<evidence type="ECO:0000259" key="3">
    <source>
        <dbReference type="Pfam" id="PF01073"/>
    </source>
</evidence>
<dbReference type="InterPro" id="IPR036291">
    <property type="entry name" value="NAD(P)-bd_dom_sf"/>
</dbReference>
<evidence type="ECO:0000256" key="2">
    <source>
        <dbReference type="ARBA" id="ARBA00023002"/>
    </source>
</evidence>
<dbReference type="SUPFAM" id="SSF51735">
    <property type="entry name" value="NAD(P)-binding Rossmann-fold domains"/>
    <property type="match status" value="1"/>
</dbReference>
<sequence>MANSTTEPIIVTGGCGLLGYHIVQQLLNDSSAGPITVISRSPKTNIFDGVKYIPGNISDSAFLQTTFNLVKPCVVIHTASPRLMGENVVDDTWRQVNFEGTQNLLQAAQEVGTVKAFVLSSTVNVIQGREHYNVVEDAEPYWTPQTKAIPYWKSKAEQEQLVLAANSSSLKTVSIRPCLVVGLQEHTLIPAQLKALEEKKTGVQLGDNKNLLDLISAKNGAKAHLLAMHALLDPSKANGEVAGEAFNITDGNPFPFWDI</sequence>
<evidence type="ECO:0000313" key="5">
    <source>
        <dbReference type="Proteomes" id="UP000664169"/>
    </source>
</evidence>
<dbReference type="InterPro" id="IPR050177">
    <property type="entry name" value="Lipid_A_modif_metabolic_enz"/>
</dbReference>
<organism evidence="4 5">
    <name type="scientific">Gomphillus americanus</name>
    <dbReference type="NCBI Taxonomy" id="1940652"/>
    <lineage>
        <taxon>Eukaryota</taxon>
        <taxon>Fungi</taxon>
        <taxon>Dikarya</taxon>
        <taxon>Ascomycota</taxon>
        <taxon>Pezizomycotina</taxon>
        <taxon>Lecanoromycetes</taxon>
        <taxon>OSLEUM clade</taxon>
        <taxon>Ostropomycetidae</taxon>
        <taxon>Ostropales</taxon>
        <taxon>Graphidaceae</taxon>
        <taxon>Gomphilloideae</taxon>
        <taxon>Gomphillus</taxon>
    </lineage>
</organism>
<dbReference type="GO" id="GO:0006694">
    <property type="term" value="P:steroid biosynthetic process"/>
    <property type="evidence" value="ECO:0007669"/>
    <property type="project" value="InterPro"/>
</dbReference>
<dbReference type="InterPro" id="IPR002225">
    <property type="entry name" value="3Beta_OHSteriod_DH/Estase"/>
</dbReference>
<comment type="caution">
    <text evidence="4">The sequence shown here is derived from an EMBL/GenBank/DDBJ whole genome shotgun (WGS) entry which is preliminary data.</text>
</comment>
<dbReference type="Proteomes" id="UP000664169">
    <property type="component" value="Unassembled WGS sequence"/>
</dbReference>
<dbReference type="OrthoDB" id="10058185at2759"/>
<protein>
    <recommendedName>
        <fullName evidence="3">3-beta hydroxysteroid dehydrogenase/isomerase domain-containing protein</fullName>
    </recommendedName>
</protein>
<gene>
    <name evidence="4" type="ORF">GOMPHAMPRED_005737</name>
</gene>